<dbReference type="GO" id="GO:0003677">
    <property type="term" value="F:DNA binding"/>
    <property type="evidence" value="ECO:0007669"/>
    <property type="project" value="UniProtKB-KW"/>
</dbReference>
<accession>A0A5N6MJJ1</accession>
<keyword evidence="3" id="KW-0863">Zinc-finger</keyword>
<dbReference type="AlphaFoldDB" id="A0A5N6MJJ1"/>
<dbReference type="PANTHER" id="PTHR47165:SF4">
    <property type="entry name" value="OS03G0429900 PROTEIN"/>
    <property type="match status" value="1"/>
</dbReference>
<organism evidence="7 8">
    <name type="scientific">Mikania micrantha</name>
    <name type="common">bitter vine</name>
    <dbReference type="NCBI Taxonomy" id="192012"/>
    <lineage>
        <taxon>Eukaryota</taxon>
        <taxon>Viridiplantae</taxon>
        <taxon>Streptophyta</taxon>
        <taxon>Embryophyta</taxon>
        <taxon>Tracheophyta</taxon>
        <taxon>Spermatophyta</taxon>
        <taxon>Magnoliopsida</taxon>
        <taxon>eudicotyledons</taxon>
        <taxon>Gunneridae</taxon>
        <taxon>Pentapetalae</taxon>
        <taxon>asterids</taxon>
        <taxon>campanulids</taxon>
        <taxon>Asterales</taxon>
        <taxon>Asteraceae</taxon>
        <taxon>Asteroideae</taxon>
        <taxon>Heliantheae alliance</taxon>
        <taxon>Eupatorieae</taxon>
        <taxon>Mikania</taxon>
    </lineage>
</organism>
<evidence type="ECO:0000256" key="3">
    <source>
        <dbReference type="ARBA" id="ARBA00022771"/>
    </source>
</evidence>
<dbReference type="CDD" id="cd04476">
    <property type="entry name" value="RPA1_DBD_C"/>
    <property type="match status" value="1"/>
</dbReference>
<sequence>MEMPLRLLQTWTMRHTLTPSLWFRNATLFSVPSRTHMPSVQHESSLRIVKTTSFTPLFGKELPTYYYKFASYNDLESRMEMPKLLTDITLWGEKATEIRSEGSIGQLLAISSAMVTQFQGNLQLESTVGTAAIINPPIVDIQSYIQRFRDLGGSTQQQPDDIPVTIRELKSRNVNGILLLYFQCYVLITEIQPNRTWYYVKCSECTKRVYPQQNEFVCEDDGLISEPRFMFCLNTIVAHDTGTTNVVFFNDALSQLLKTTCKELVVSQNNRNPRIIPKEIASIVNVPLVIHFNMKKYGYLAVNKVETTRLPPATPDPKIGSTRRADQ</sequence>
<dbReference type="Gene3D" id="2.40.50.140">
    <property type="entry name" value="Nucleic acid-binding proteins"/>
    <property type="match status" value="2"/>
</dbReference>
<reference evidence="7 8" key="1">
    <citation type="submission" date="2019-05" db="EMBL/GenBank/DDBJ databases">
        <title>Mikania micrantha, genome provides insights into the molecular mechanism of rapid growth.</title>
        <authorList>
            <person name="Liu B."/>
        </authorList>
    </citation>
    <scope>NUCLEOTIDE SEQUENCE [LARGE SCALE GENOMIC DNA]</scope>
    <source>
        <strain evidence="7">NLD-2019</strain>
        <tissue evidence="7">Leaf</tissue>
    </source>
</reference>
<keyword evidence="4" id="KW-0862">Zinc</keyword>
<evidence type="ECO:0000256" key="2">
    <source>
        <dbReference type="ARBA" id="ARBA00022723"/>
    </source>
</evidence>
<keyword evidence="2" id="KW-0479">Metal-binding</keyword>
<dbReference type="GO" id="GO:0008270">
    <property type="term" value="F:zinc ion binding"/>
    <property type="evidence" value="ECO:0007669"/>
    <property type="project" value="UniProtKB-KW"/>
</dbReference>
<evidence type="ECO:0000313" key="8">
    <source>
        <dbReference type="Proteomes" id="UP000326396"/>
    </source>
</evidence>
<name>A0A5N6MJJ1_9ASTR</name>
<evidence type="ECO:0000256" key="5">
    <source>
        <dbReference type="ARBA" id="ARBA00023125"/>
    </source>
</evidence>
<dbReference type="InterPro" id="IPR047192">
    <property type="entry name" value="Euk_RPA1_DBD_C"/>
</dbReference>
<feature type="domain" description="Replication factor A C-terminal" evidence="6">
    <location>
        <begin position="181"/>
        <end position="307"/>
    </location>
</feature>
<keyword evidence="5" id="KW-0238">DNA-binding</keyword>
<dbReference type="Proteomes" id="UP000326396">
    <property type="component" value="Linkage Group LG5"/>
</dbReference>
<dbReference type="EMBL" id="SZYD01000015">
    <property type="protein sequence ID" value="KAD3640159.1"/>
    <property type="molecule type" value="Genomic_DNA"/>
</dbReference>
<gene>
    <name evidence="7" type="ORF">E3N88_29382</name>
</gene>
<dbReference type="PANTHER" id="PTHR47165">
    <property type="entry name" value="OS03G0429900 PROTEIN"/>
    <property type="match status" value="1"/>
</dbReference>
<evidence type="ECO:0000259" key="6">
    <source>
        <dbReference type="Pfam" id="PF08646"/>
    </source>
</evidence>
<dbReference type="InterPro" id="IPR012340">
    <property type="entry name" value="NA-bd_OB-fold"/>
</dbReference>
<comment type="similarity">
    <text evidence="1">Belongs to the replication factor A protein 1 family.</text>
</comment>
<protein>
    <recommendedName>
        <fullName evidence="6">Replication factor A C-terminal domain-containing protein</fullName>
    </recommendedName>
</protein>
<evidence type="ECO:0000313" key="7">
    <source>
        <dbReference type="EMBL" id="KAD3640159.1"/>
    </source>
</evidence>
<evidence type="ECO:0000256" key="4">
    <source>
        <dbReference type="ARBA" id="ARBA00022833"/>
    </source>
</evidence>
<evidence type="ECO:0000256" key="1">
    <source>
        <dbReference type="ARBA" id="ARBA00005690"/>
    </source>
</evidence>
<dbReference type="Pfam" id="PF08646">
    <property type="entry name" value="Rep_fac-A_C"/>
    <property type="match status" value="1"/>
</dbReference>
<dbReference type="SUPFAM" id="SSF50249">
    <property type="entry name" value="Nucleic acid-binding proteins"/>
    <property type="match status" value="2"/>
</dbReference>
<dbReference type="OrthoDB" id="671687at2759"/>
<proteinExistence type="inferred from homology"/>
<keyword evidence="8" id="KW-1185">Reference proteome</keyword>
<dbReference type="InterPro" id="IPR013955">
    <property type="entry name" value="Rep_factor-A_C"/>
</dbReference>
<comment type="caution">
    <text evidence="7">The sequence shown here is derived from an EMBL/GenBank/DDBJ whole genome shotgun (WGS) entry which is preliminary data.</text>
</comment>